<dbReference type="Pfam" id="PF01764">
    <property type="entry name" value="Lipase_3"/>
    <property type="match status" value="1"/>
</dbReference>
<feature type="chain" id="PRO_5041323458" evidence="5">
    <location>
        <begin position="22"/>
        <end position="305"/>
    </location>
</feature>
<evidence type="ECO:0000313" key="7">
    <source>
        <dbReference type="EMBL" id="KAK0489259.1"/>
    </source>
</evidence>
<dbReference type="EMBL" id="JAUEPR010000002">
    <property type="protein sequence ID" value="KAK0489259.1"/>
    <property type="molecule type" value="Genomic_DNA"/>
</dbReference>
<dbReference type="GO" id="GO:0006629">
    <property type="term" value="P:lipid metabolic process"/>
    <property type="evidence" value="ECO:0007669"/>
    <property type="project" value="InterPro"/>
</dbReference>
<feature type="signal peptide" evidence="5">
    <location>
        <begin position="1"/>
        <end position="21"/>
    </location>
</feature>
<name>A0AA39PTC3_9AGAR</name>
<evidence type="ECO:0000256" key="4">
    <source>
        <dbReference type="ARBA" id="ARBA00048461"/>
    </source>
</evidence>
<gene>
    <name evidence="7" type="ORF">IW261DRAFT_404915</name>
</gene>
<evidence type="ECO:0000259" key="6">
    <source>
        <dbReference type="Pfam" id="PF01764"/>
    </source>
</evidence>
<comment type="catalytic activity">
    <reaction evidence="4">
        <text>a monoacylglycerol + H2O = glycerol + a fatty acid + H(+)</text>
        <dbReference type="Rhea" id="RHEA:15245"/>
        <dbReference type="ChEBI" id="CHEBI:15377"/>
        <dbReference type="ChEBI" id="CHEBI:15378"/>
        <dbReference type="ChEBI" id="CHEBI:17408"/>
        <dbReference type="ChEBI" id="CHEBI:17754"/>
        <dbReference type="ChEBI" id="CHEBI:28868"/>
    </reaction>
</comment>
<dbReference type="SUPFAM" id="SSF53474">
    <property type="entry name" value="alpha/beta-Hydrolases"/>
    <property type="match status" value="1"/>
</dbReference>
<reference evidence="7" key="1">
    <citation type="submission" date="2023-06" db="EMBL/GenBank/DDBJ databases">
        <authorList>
            <consortium name="Lawrence Berkeley National Laboratory"/>
            <person name="Ahrendt S."/>
            <person name="Sahu N."/>
            <person name="Indic B."/>
            <person name="Wong-Bajracharya J."/>
            <person name="Merenyi Z."/>
            <person name="Ke H.-M."/>
            <person name="Monk M."/>
            <person name="Kocsube S."/>
            <person name="Drula E."/>
            <person name="Lipzen A."/>
            <person name="Balint B."/>
            <person name="Henrissat B."/>
            <person name="Andreopoulos B."/>
            <person name="Martin F.M."/>
            <person name="Harder C.B."/>
            <person name="Rigling D."/>
            <person name="Ford K.L."/>
            <person name="Foster G.D."/>
            <person name="Pangilinan J."/>
            <person name="Papanicolaou A."/>
            <person name="Barry K."/>
            <person name="LaButti K."/>
            <person name="Viragh M."/>
            <person name="Koriabine M."/>
            <person name="Yan M."/>
            <person name="Riley R."/>
            <person name="Champramary S."/>
            <person name="Plett K.L."/>
            <person name="Tsai I.J."/>
            <person name="Slot J."/>
            <person name="Sipos G."/>
            <person name="Plett J."/>
            <person name="Nagy L.G."/>
            <person name="Grigoriev I.V."/>
        </authorList>
    </citation>
    <scope>NUCLEOTIDE SEQUENCE</scope>
    <source>
        <strain evidence="7">ICMP 16352</strain>
    </source>
</reference>
<organism evidence="7 8">
    <name type="scientific">Armillaria novae-zelandiae</name>
    <dbReference type="NCBI Taxonomy" id="153914"/>
    <lineage>
        <taxon>Eukaryota</taxon>
        <taxon>Fungi</taxon>
        <taxon>Dikarya</taxon>
        <taxon>Basidiomycota</taxon>
        <taxon>Agaricomycotina</taxon>
        <taxon>Agaricomycetes</taxon>
        <taxon>Agaricomycetidae</taxon>
        <taxon>Agaricales</taxon>
        <taxon>Marasmiineae</taxon>
        <taxon>Physalacriaceae</taxon>
        <taxon>Armillaria</taxon>
    </lineage>
</organism>
<dbReference type="PANTHER" id="PTHR45856:SF25">
    <property type="entry name" value="FUNGAL LIPASE-LIKE DOMAIN-CONTAINING PROTEIN"/>
    <property type="match status" value="1"/>
</dbReference>
<evidence type="ECO:0000313" key="8">
    <source>
        <dbReference type="Proteomes" id="UP001175227"/>
    </source>
</evidence>
<comment type="similarity">
    <text evidence="2">Belongs to the AB hydrolase superfamily. Lipase family. Class 3 subfamily.</text>
</comment>
<evidence type="ECO:0000256" key="1">
    <source>
        <dbReference type="ARBA" id="ARBA00023157"/>
    </source>
</evidence>
<dbReference type="Proteomes" id="UP001175227">
    <property type="component" value="Unassembled WGS sequence"/>
</dbReference>
<proteinExistence type="inferred from homology"/>
<dbReference type="Gene3D" id="3.40.50.1820">
    <property type="entry name" value="alpha/beta hydrolase"/>
    <property type="match status" value="1"/>
</dbReference>
<sequence length="305" mass="32275">MVPSLNCWAAFAALVASLVSASPLQSSVLERRQSVTTLTSAQVSTFKPYTFYASAGYCQPSTTLTWTCGALCQANAGFKPVASGGDGDNVQFWYVGYDPSLNTTIVGHQGTDTKKMLPILTNLNFFLESLDNSLFPGIESSIKVHSGFKESQANTATTILSSVRSAMSRFSTTSVTVVGHSLGGAIVLLDGVYLDLQIPTASVSVISYGMPKVGNQAFADYVDAHVSVSHVNNNSRKDPVPILPGIFLGFHHPSGEKHITDSNAWVACPGQDNEDDQCTVGEVSNILVGNVDDHSGPYDGVVIGC</sequence>
<comment type="catalytic activity">
    <reaction evidence="3">
        <text>a diacylglycerol + H2O = a monoacylglycerol + a fatty acid + H(+)</text>
        <dbReference type="Rhea" id="RHEA:32731"/>
        <dbReference type="ChEBI" id="CHEBI:15377"/>
        <dbReference type="ChEBI" id="CHEBI:15378"/>
        <dbReference type="ChEBI" id="CHEBI:17408"/>
        <dbReference type="ChEBI" id="CHEBI:18035"/>
        <dbReference type="ChEBI" id="CHEBI:28868"/>
    </reaction>
</comment>
<dbReference type="PANTHER" id="PTHR45856">
    <property type="entry name" value="ALPHA/BETA-HYDROLASES SUPERFAMILY PROTEIN"/>
    <property type="match status" value="1"/>
</dbReference>
<keyword evidence="5" id="KW-0732">Signal</keyword>
<keyword evidence="1" id="KW-1015">Disulfide bond</keyword>
<dbReference type="InterPro" id="IPR029058">
    <property type="entry name" value="AB_hydrolase_fold"/>
</dbReference>
<evidence type="ECO:0000256" key="3">
    <source>
        <dbReference type="ARBA" id="ARBA00047591"/>
    </source>
</evidence>
<evidence type="ECO:0000256" key="5">
    <source>
        <dbReference type="SAM" id="SignalP"/>
    </source>
</evidence>
<evidence type="ECO:0000256" key="2">
    <source>
        <dbReference type="ARBA" id="ARBA00043996"/>
    </source>
</evidence>
<dbReference type="AlphaFoldDB" id="A0AA39PTC3"/>
<dbReference type="InterPro" id="IPR051218">
    <property type="entry name" value="Sec_MonoDiacylglyc_Lipase"/>
</dbReference>
<accession>A0AA39PTC3</accession>
<comment type="caution">
    <text evidence="7">The sequence shown here is derived from an EMBL/GenBank/DDBJ whole genome shotgun (WGS) entry which is preliminary data.</text>
</comment>
<keyword evidence="8" id="KW-1185">Reference proteome</keyword>
<dbReference type="InterPro" id="IPR002921">
    <property type="entry name" value="Fungal_lipase-type"/>
</dbReference>
<feature type="domain" description="Fungal lipase-type" evidence="6">
    <location>
        <begin position="108"/>
        <end position="246"/>
    </location>
</feature>
<protein>
    <submittedName>
        <fullName evidence="7">Alpha/beta-hydrolase</fullName>
    </submittedName>
</protein>
<dbReference type="CDD" id="cd00519">
    <property type="entry name" value="Lipase_3"/>
    <property type="match status" value="1"/>
</dbReference>